<dbReference type="Proteomes" id="UP000663844">
    <property type="component" value="Unassembled WGS sequence"/>
</dbReference>
<feature type="region of interest" description="Disordered" evidence="1">
    <location>
        <begin position="1"/>
        <end position="23"/>
    </location>
</feature>
<evidence type="ECO:0000313" key="5">
    <source>
        <dbReference type="EMBL" id="CAF4043970.1"/>
    </source>
</evidence>
<comment type="caution">
    <text evidence="5">The sequence shown here is derived from an EMBL/GenBank/DDBJ whole genome shotgun (WGS) entry which is preliminary data.</text>
</comment>
<evidence type="ECO:0000313" key="4">
    <source>
        <dbReference type="EMBL" id="CAF3894156.1"/>
    </source>
</evidence>
<dbReference type="OrthoDB" id="10098782at2759"/>
<name>A0A819RLJ2_9BILA</name>
<protein>
    <submittedName>
        <fullName evidence="5">Uncharacterized protein</fullName>
    </submittedName>
</protein>
<evidence type="ECO:0000313" key="6">
    <source>
        <dbReference type="Proteomes" id="UP000663881"/>
    </source>
</evidence>
<organism evidence="5 6">
    <name type="scientific">Adineta steineri</name>
    <dbReference type="NCBI Taxonomy" id="433720"/>
    <lineage>
        <taxon>Eukaryota</taxon>
        <taxon>Metazoa</taxon>
        <taxon>Spiralia</taxon>
        <taxon>Gnathifera</taxon>
        <taxon>Rotifera</taxon>
        <taxon>Eurotatoria</taxon>
        <taxon>Bdelloidea</taxon>
        <taxon>Adinetida</taxon>
        <taxon>Adinetidae</taxon>
        <taxon>Adineta</taxon>
    </lineage>
</organism>
<sequence length="119" mass="13857">MDHSMNTSMMSTSSSDEHGEQGQVASDFATRPAIIFIPRCMIDETASHVQPRLLMNDTDDEQQAFIKDFQDAVVEILREFRREFPYKQIVRWSIEYGDDQQHCLEVLVKPPTHQTMDKH</sequence>
<evidence type="ECO:0000256" key="1">
    <source>
        <dbReference type="SAM" id="MobiDB-lite"/>
    </source>
</evidence>
<reference evidence="5" key="1">
    <citation type="submission" date="2021-02" db="EMBL/GenBank/DDBJ databases">
        <authorList>
            <person name="Nowell W R."/>
        </authorList>
    </citation>
    <scope>NUCLEOTIDE SEQUENCE</scope>
</reference>
<proteinExistence type="predicted"/>
<dbReference type="EMBL" id="CAJNOG010001219">
    <property type="protein sequence ID" value="CAF1421940.1"/>
    <property type="molecule type" value="Genomic_DNA"/>
</dbReference>
<dbReference type="Proteomes" id="UP000663845">
    <property type="component" value="Unassembled WGS sequence"/>
</dbReference>
<evidence type="ECO:0000313" key="2">
    <source>
        <dbReference type="EMBL" id="CAF1421940.1"/>
    </source>
</evidence>
<dbReference type="Proteomes" id="UP000663891">
    <property type="component" value="Unassembled WGS sequence"/>
</dbReference>
<feature type="compositionally biased region" description="Low complexity" evidence="1">
    <location>
        <begin position="1"/>
        <end position="14"/>
    </location>
</feature>
<dbReference type="EMBL" id="CAJNON010001279">
    <property type="protein sequence ID" value="CAF1447700.1"/>
    <property type="molecule type" value="Genomic_DNA"/>
</dbReference>
<dbReference type="EMBL" id="CAJOAY010003871">
    <property type="protein sequence ID" value="CAF4043970.1"/>
    <property type="molecule type" value="Genomic_DNA"/>
</dbReference>
<dbReference type="Proteomes" id="UP000663881">
    <property type="component" value="Unassembled WGS sequence"/>
</dbReference>
<gene>
    <name evidence="2" type="ORF">JYZ213_LOCUS39038</name>
    <name evidence="5" type="ORF">OKA104_LOCUS32357</name>
    <name evidence="4" type="ORF">OXD698_LOCUS23579</name>
    <name evidence="3" type="ORF">VCS650_LOCUS39281</name>
</gene>
<accession>A0A819RLJ2</accession>
<dbReference type="AlphaFoldDB" id="A0A819RLJ2"/>
<evidence type="ECO:0000313" key="3">
    <source>
        <dbReference type="EMBL" id="CAF1447700.1"/>
    </source>
</evidence>
<dbReference type="EMBL" id="CAJOAZ010002098">
    <property type="protein sequence ID" value="CAF3894156.1"/>
    <property type="molecule type" value="Genomic_DNA"/>
</dbReference>